<dbReference type="PANTHER" id="PTHR38248:SF2">
    <property type="entry name" value="FUNK1 11"/>
    <property type="match status" value="1"/>
</dbReference>
<feature type="domain" description="Fungal-type protein kinase" evidence="2">
    <location>
        <begin position="144"/>
        <end position="577"/>
    </location>
</feature>
<dbReference type="Gene3D" id="1.10.510.10">
    <property type="entry name" value="Transferase(Phosphotransferase) domain 1"/>
    <property type="match status" value="1"/>
</dbReference>
<evidence type="ECO:0000256" key="1">
    <source>
        <dbReference type="SAM" id="MobiDB-lite"/>
    </source>
</evidence>
<evidence type="ECO:0000313" key="3">
    <source>
        <dbReference type="EMBL" id="KAJ8496372.1"/>
    </source>
</evidence>
<evidence type="ECO:0000259" key="2">
    <source>
        <dbReference type="Pfam" id="PF17667"/>
    </source>
</evidence>
<feature type="region of interest" description="Disordered" evidence="1">
    <location>
        <begin position="734"/>
        <end position="804"/>
    </location>
</feature>
<accession>A0AAD7U2Q9</accession>
<dbReference type="Proteomes" id="UP001215151">
    <property type="component" value="Unassembled WGS sequence"/>
</dbReference>
<feature type="compositionally biased region" description="Low complexity" evidence="1">
    <location>
        <begin position="772"/>
        <end position="782"/>
    </location>
</feature>
<protein>
    <recommendedName>
        <fullName evidence="2">Fungal-type protein kinase domain-containing protein</fullName>
    </recommendedName>
</protein>
<dbReference type="PANTHER" id="PTHR38248">
    <property type="entry name" value="FUNK1 6"/>
    <property type="match status" value="1"/>
</dbReference>
<evidence type="ECO:0000313" key="4">
    <source>
        <dbReference type="Proteomes" id="UP001215151"/>
    </source>
</evidence>
<comment type="caution">
    <text evidence="3">The sequence shown here is derived from an EMBL/GenBank/DDBJ whole genome shotgun (WGS) entry which is preliminary data.</text>
</comment>
<dbReference type="InterPro" id="IPR008266">
    <property type="entry name" value="Tyr_kinase_AS"/>
</dbReference>
<reference evidence="3" key="1">
    <citation type="submission" date="2022-11" db="EMBL/GenBank/DDBJ databases">
        <title>Genome Sequence of Cubamyces cubensis.</title>
        <authorList>
            <person name="Buettner E."/>
        </authorList>
    </citation>
    <scope>NUCLEOTIDE SEQUENCE</scope>
    <source>
        <strain evidence="3">MPL-01</strain>
    </source>
</reference>
<organism evidence="3 4">
    <name type="scientific">Trametes cubensis</name>
    <dbReference type="NCBI Taxonomy" id="1111947"/>
    <lineage>
        <taxon>Eukaryota</taxon>
        <taxon>Fungi</taxon>
        <taxon>Dikarya</taxon>
        <taxon>Basidiomycota</taxon>
        <taxon>Agaricomycotina</taxon>
        <taxon>Agaricomycetes</taxon>
        <taxon>Polyporales</taxon>
        <taxon>Polyporaceae</taxon>
        <taxon>Trametes</taxon>
    </lineage>
</organism>
<dbReference type="PROSITE" id="PS00109">
    <property type="entry name" value="PROTEIN_KINASE_TYR"/>
    <property type="match status" value="1"/>
</dbReference>
<dbReference type="GO" id="GO:0004672">
    <property type="term" value="F:protein kinase activity"/>
    <property type="evidence" value="ECO:0007669"/>
    <property type="project" value="InterPro"/>
</dbReference>
<dbReference type="InterPro" id="IPR040976">
    <property type="entry name" value="Pkinase_fungal"/>
</dbReference>
<dbReference type="Pfam" id="PF17667">
    <property type="entry name" value="Pkinase_fungal"/>
    <property type="match status" value="1"/>
</dbReference>
<proteinExistence type="predicted"/>
<dbReference type="AlphaFoldDB" id="A0AAD7U2Q9"/>
<dbReference type="InterPro" id="IPR011009">
    <property type="entry name" value="Kinase-like_dom_sf"/>
</dbReference>
<keyword evidence="4" id="KW-1185">Reference proteome</keyword>
<sequence length="804" mass="89888">MSGQPTPRAPKSVTFVNTAEQAQQKFQVEHWRRELTAKINVYDGELDKFLDLFAPSAVPCPLDPPDEQIATDFVPLKGKEVHHYDPLITIFNRIVAGFPKAKRLSFSNTHSKEFPFPFSAFAEHHHKSKPDISVTFPGERPPPKTESINWSQFAMVMEAKSTAQEDAFDIKAGLSRTDAIVQLAISARNLMLTHGLLAAYTIGIYGDMIRIARFDHACAVASSAFSIKTREGLRILQDFFWRFAHPTQGTILGCDETVTKMTVDHCNWLRAALGDEATELLQGVDLQEGRVVEVWSDDLEETKPTQYVLFKLIDVNARLFSRATMVWLSVEYDPEKVPHAPELRIVKEAWRQIVRTPESAFYERFNKHIPPEERTGLPNLVGGGDLGAREVARWDSAKHPSTRVLRPRRNTVAPRVHPHPMHQTFTWRLAAGDAAKVRERSHMRFVVDTVGRPLSRFRSTRELVTAIRDAIIGHRLAMLRAGVLHRDVSSGNILIVDRPRRIKPCTGVLHDYDYSSMTANGPTPSSDGSSKTADDEHKERTGTYYFMAIDLLDPEINVLHTYHHDLESFFWVLLWIVLRHTAHGHTNGRAACETFFPFGDDSQAIMIKRGALSGRRLEITNNVPLTILLAKFKAMVSRATTVEDPLVGDLNTRVPLTYDSVLEIFNEALARDDWPENDASIPFVPGKTRTTTLFDEDEKPQSAPVQVPVRSLPKRLREDEVELQSGYSELTSDIVDARAGEGSTKRRRKQSGLSRQRSAPGGSAASLTLVASGSTRTRSGTSKLAKSSGSKPKEARSSRKGSGA</sequence>
<gene>
    <name evidence="3" type="ORF">ONZ51_g1136</name>
</gene>
<dbReference type="EMBL" id="JAPEVG010000015">
    <property type="protein sequence ID" value="KAJ8496372.1"/>
    <property type="molecule type" value="Genomic_DNA"/>
</dbReference>
<dbReference type="SUPFAM" id="SSF56112">
    <property type="entry name" value="Protein kinase-like (PK-like)"/>
    <property type="match status" value="1"/>
</dbReference>
<name>A0AAD7U2Q9_9APHY</name>